<evidence type="ECO:0000313" key="1">
    <source>
        <dbReference type="EMBL" id="QDT32380.1"/>
    </source>
</evidence>
<dbReference type="EMBL" id="CP036267">
    <property type="protein sequence ID" value="QDT32380.1"/>
    <property type="molecule type" value="Genomic_DNA"/>
</dbReference>
<dbReference type="AlphaFoldDB" id="A0A517QL62"/>
<dbReference type="RefSeq" id="WP_145197592.1">
    <property type="nucleotide sequence ID" value="NZ_CP036267.1"/>
</dbReference>
<protein>
    <submittedName>
        <fullName evidence="1">Uncharacterized protein</fullName>
    </submittedName>
</protein>
<sequence>MEPISEIDGLPQVEVTPDSLLGNWCHWTPLSVGTIVTDEFIFEQKQFVLNSTFLTDTNDLVTYRTMGTWQLAGDTLKLTLSERPVDSGWPHRNAQYVIRMRRRDGKCQLIMEPIVYDDERLAEDAGAWLFPYEATPDEAEKNHATYREKRQKKVVLDGPYKDVSQRLVKVIPQAVGELEIPEEIFCVRLIFFDSHAPREDYKCIVRCLGERLRQHKLATEPAHNVSDALWHPTMGIAETLPEQDNGVFDADLSSNTELMQSFQVIYSLLEWDLESNMFLLRETLRRVSLMLHMSMWPGKIKRTDDFVIFPADGSNHFAGDYVEDMQKSVPSLKRKLLTERGFLKQ</sequence>
<proteinExistence type="predicted"/>
<accession>A0A517QL62</accession>
<gene>
    <name evidence="1" type="ORF">Mal48_16260</name>
</gene>
<dbReference type="OrthoDB" id="3332775at2"/>
<dbReference type="KEGG" id="tpol:Mal48_16260"/>
<dbReference type="Proteomes" id="UP000315724">
    <property type="component" value="Chromosome"/>
</dbReference>
<keyword evidence="2" id="KW-1185">Reference proteome</keyword>
<name>A0A517QL62_9PLAN</name>
<organism evidence="1 2">
    <name type="scientific">Thalassoglobus polymorphus</name>
    <dbReference type="NCBI Taxonomy" id="2527994"/>
    <lineage>
        <taxon>Bacteria</taxon>
        <taxon>Pseudomonadati</taxon>
        <taxon>Planctomycetota</taxon>
        <taxon>Planctomycetia</taxon>
        <taxon>Planctomycetales</taxon>
        <taxon>Planctomycetaceae</taxon>
        <taxon>Thalassoglobus</taxon>
    </lineage>
</organism>
<evidence type="ECO:0000313" key="2">
    <source>
        <dbReference type="Proteomes" id="UP000315724"/>
    </source>
</evidence>
<reference evidence="1 2" key="1">
    <citation type="submission" date="2019-02" db="EMBL/GenBank/DDBJ databases">
        <title>Deep-cultivation of Planctomycetes and their phenomic and genomic characterization uncovers novel biology.</title>
        <authorList>
            <person name="Wiegand S."/>
            <person name="Jogler M."/>
            <person name="Boedeker C."/>
            <person name="Pinto D."/>
            <person name="Vollmers J."/>
            <person name="Rivas-Marin E."/>
            <person name="Kohn T."/>
            <person name="Peeters S.H."/>
            <person name="Heuer A."/>
            <person name="Rast P."/>
            <person name="Oberbeckmann S."/>
            <person name="Bunk B."/>
            <person name="Jeske O."/>
            <person name="Meyerdierks A."/>
            <person name="Storesund J.E."/>
            <person name="Kallscheuer N."/>
            <person name="Luecker S."/>
            <person name="Lage O.M."/>
            <person name="Pohl T."/>
            <person name="Merkel B.J."/>
            <person name="Hornburger P."/>
            <person name="Mueller R.-W."/>
            <person name="Bruemmer F."/>
            <person name="Labrenz M."/>
            <person name="Spormann A.M."/>
            <person name="Op den Camp H."/>
            <person name="Overmann J."/>
            <person name="Amann R."/>
            <person name="Jetten M.S.M."/>
            <person name="Mascher T."/>
            <person name="Medema M.H."/>
            <person name="Devos D.P."/>
            <person name="Kaster A.-K."/>
            <person name="Ovreas L."/>
            <person name="Rohde M."/>
            <person name="Galperin M.Y."/>
            <person name="Jogler C."/>
        </authorList>
    </citation>
    <scope>NUCLEOTIDE SEQUENCE [LARGE SCALE GENOMIC DNA]</scope>
    <source>
        <strain evidence="1 2">Mal48</strain>
    </source>
</reference>